<dbReference type="InterPro" id="IPR016181">
    <property type="entry name" value="Acyl_CoA_acyltransferase"/>
</dbReference>
<evidence type="ECO:0000259" key="4">
    <source>
        <dbReference type="PROSITE" id="PS51186"/>
    </source>
</evidence>
<dbReference type="SUPFAM" id="SSF55729">
    <property type="entry name" value="Acyl-CoA N-acyltransferases (Nat)"/>
    <property type="match status" value="1"/>
</dbReference>
<gene>
    <name evidence="5" type="ORF">KTT_03000</name>
</gene>
<dbReference type="InterPro" id="IPR000182">
    <property type="entry name" value="GNAT_dom"/>
</dbReference>
<comment type="caution">
    <text evidence="5">The sequence shown here is derived from an EMBL/GenBank/DDBJ whole genome shotgun (WGS) entry which is preliminary data.</text>
</comment>
<evidence type="ECO:0000313" key="6">
    <source>
        <dbReference type="Proteomes" id="UP000287352"/>
    </source>
</evidence>
<dbReference type="Pfam" id="PF13302">
    <property type="entry name" value="Acetyltransf_3"/>
    <property type="match status" value="1"/>
</dbReference>
<comment type="similarity">
    <text evidence="3">Belongs to the acetyltransferase family. RimJ subfamily.</text>
</comment>
<dbReference type="EMBL" id="BIFR01000001">
    <property type="protein sequence ID" value="GCE10441.1"/>
    <property type="molecule type" value="Genomic_DNA"/>
</dbReference>
<protein>
    <submittedName>
        <fullName evidence="5">Acetyltransferase</fullName>
    </submittedName>
</protein>
<dbReference type="AlphaFoldDB" id="A0A401ZU99"/>
<feature type="domain" description="N-acetyltransferase" evidence="4">
    <location>
        <begin position="8"/>
        <end position="174"/>
    </location>
</feature>
<sequence>MQLSSERLVLREFTEQDWPVVLTYQSNPDYLRFYPWETRNELEVRSFVRMFIDWSREQPRKKYQVAITLKENGQLIGNCGLRMQSANSGIAELGYEIDRHYWGHGYATEAATLLLRFGFERLALHRIWAYCIAENIASAHVLEKIGMSYEGCLRESEWMKERWWNTLYYAILDYEWQTRS</sequence>
<organism evidence="5 6">
    <name type="scientific">Tengunoibacter tsumagoiensis</name>
    <dbReference type="NCBI Taxonomy" id="2014871"/>
    <lineage>
        <taxon>Bacteria</taxon>
        <taxon>Bacillati</taxon>
        <taxon>Chloroflexota</taxon>
        <taxon>Ktedonobacteria</taxon>
        <taxon>Ktedonobacterales</taxon>
        <taxon>Dictyobacteraceae</taxon>
        <taxon>Tengunoibacter</taxon>
    </lineage>
</organism>
<dbReference type="PROSITE" id="PS51186">
    <property type="entry name" value="GNAT"/>
    <property type="match status" value="1"/>
</dbReference>
<keyword evidence="1 5" id="KW-0808">Transferase</keyword>
<dbReference type="RefSeq" id="WP_126578043.1">
    <property type="nucleotide sequence ID" value="NZ_BIFR01000001.1"/>
</dbReference>
<reference evidence="6" key="1">
    <citation type="submission" date="2018-12" db="EMBL/GenBank/DDBJ databases">
        <title>Tengunoibacter tsumagoiensis gen. nov., sp. nov., Dictyobacter kobayashii sp. nov., D. alpinus sp. nov., and D. joshuensis sp. nov. and description of Dictyobacteraceae fam. nov. within the order Ktedonobacterales isolated from Tengu-no-mugimeshi.</title>
        <authorList>
            <person name="Wang C.M."/>
            <person name="Zheng Y."/>
            <person name="Sakai Y."/>
            <person name="Toyoda A."/>
            <person name="Minakuchi Y."/>
            <person name="Abe K."/>
            <person name="Yokota A."/>
            <person name="Yabe S."/>
        </authorList>
    </citation>
    <scope>NUCLEOTIDE SEQUENCE [LARGE SCALE GENOMIC DNA]</scope>
    <source>
        <strain evidence="6">Uno3</strain>
    </source>
</reference>
<evidence type="ECO:0000313" key="5">
    <source>
        <dbReference type="EMBL" id="GCE10441.1"/>
    </source>
</evidence>
<dbReference type="OrthoDB" id="9785602at2"/>
<dbReference type="GO" id="GO:0016747">
    <property type="term" value="F:acyltransferase activity, transferring groups other than amino-acyl groups"/>
    <property type="evidence" value="ECO:0007669"/>
    <property type="project" value="InterPro"/>
</dbReference>
<keyword evidence="6" id="KW-1185">Reference proteome</keyword>
<name>A0A401ZU99_9CHLR</name>
<proteinExistence type="inferred from homology"/>
<dbReference type="PANTHER" id="PTHR43792">
    <property type="entry name" value="GNAT FAMILY, PUTATIVE (AFU_ORTHOLOGUE AFUA_3G00765)-RELATED-RELATED"/>
    <property type="match status" value="1"/>
</dbReference>
<dbReference type="Proteomes" id="UP000287352">
    <property type="component" value="Unassembled WGS sequence"/>
</dbReference>
<dbReference type="Gene3D" id="3.40.630.30">
    <property type="match status" value="1"/>
</dbReference>
<evidence type="ECO:0000256" key="2">
    <source>
        <dbReference type="ARBA" id="ARBA00023315"/>
    </source>
</evidence>
<dbReference type="InterPro" id="IPR051531">
    <property type="entry name" value="N-acetyltransferase"/>
</dbReference>
<evidence type="ECO:0000256" key="1">
    <source>
        <dbReference type="ARBA" id="ARBA00022679"/>
    </source>
</evidence>
<keyword evidence="2" id="KW-0012">Acyltransferase</keyword>
<dbReference type="PANTHER" id="PTHR43792:SF8">
    <property type="entry name" value="[RIBOSOMAL PROTEIN US5]-ALANINE N-ACETYLTRANSFERASE"/>
    <property type="match status" value="1"/>
</dbReference>
<accession>A0A401ZU99</accession>
<evidence type="ECO:0000256" key="3">
    <source>
        <dbReference type="ARBA" id="ARBA00038502"/>
    </source>
</evidence>